<dbReference type="EMBL" id="AP023361">
    <property type="protein sequence ID" value="BCJ91549.1"/>
    <property type="molecule type" value="Genomic_DNA"/>
</dbReference>
<dbReference type="PROSITE" id="PS52029">
    <property type="entry name" value="LD_TPASE"/>
    <property type="match status" value="1"/>
</dbReference>
<dbReference type="CDD" id="cd16913">
    <property type="entry name" value="YkuD_like"/>
    <property type="match status" value="1"/>
</dbReference>
<keyword evidence="11" id="KW-1185">Reference proteome</keyword>
<feature type="active site" description="Nucleophile" evidence="7">
    <location>
        <position position="304"/>
    </location>
</feature>
<dbReference type="RefSeq" id="WP_222875192.1">
    <property type="nucleotide sequence ID" value="NZ_AP023361.1"/>
</dbReference>
<proteinExistence type="inferred from homology"/>
<dbReference type="InterPro" id="IPR050979">
    <property type="entry name" value="LD-transpeptidase"/>
</dbReference>
<dbReference type="GO" id="GO:0005576">
    <property type="term" value="C:extracellular region"/>
    <property type="evidence" value="ECO:0007669"/>
    <property type="project" value="TreeGrafter"/>
</dbReference>
<comment type="similarity">
    <text evidence="2">Belongs to the YkuD family.</text>
</comment>
<dbReference type="GO" id="GO:0071555">
    <property type="term" value="P:cell wall organization"/>
    <property type="evidence" value="ECO:0007669"/>
    <property type="project" value="UniProtKB-UniRule"/>
</dbReference>
<evidence type="ECO:0000256" key="5">
    <source>
        <dbReference type="ARBA" id="ARBA00022984"/>
    </source>
</evidence>
<sequence length="329" mass="35988">MRLFGVWFVLFVLMLSLPALAGDELAMDNVNGARLGDEAGPAVVLKTQILLDRSRYSPGVIDGVSGDATGIAIKAFQIDNGLKPTGTIDEEGFAKLTTAHPEPVLVRYTIEPEDVGGPFAEKIPDSISEMAKLKRLAFTSPRELLSERFHMSEDLLSQLNPEADFSKTGTEIVVAAVHQTEGRSAAKDKIRAERLIVDKSERSLRVLGRDEDLIAFYPATIGSDETPAPDGEAVITRIARGPTWNYDPKLELYGHKDRPDQKMTIKAGPNNPVGTVWIAINRNHYGIHGTAEPEKIGKNVSSGCVRLTNWDVEELAGFVRKGVKVVFQE</sequence>
<dbReference type="Proteomes" id="UP000515317">
    <property type="component" value="Chromosome"/>
</dbReference>
<evidence type="ECO:0000256" key="1">
    <source>
        <dbReference type="ARBA" id="ARBA00004752"/>
    </source>
</evidence>
<keyword evidence="3" id="KW-0808">Transferase</keyword>
<keyword evidence="6 7" id="KW-0961">Cell wall biogenesis/degradation</keyword>
<dbReference type="UniPathway" id="UPA00219"/>
<keyword evidence="5 7" id="KW-0573">Peptidoglycan synthesis</keyword>
<dbReference type="GO" id="GO:0018104">
    <property type="term" value="P:peptidoglycan-protein cross-linking"/>
    <property type="evidence" value="ECO:0007669"/>
    <property type="project" value="TreeGrafter"/>
</dbReference>
<evidence type="ECO:0000256" key="2">
    <source>
        <dbReference type="ARBA" id="ARBA00005992"/>
    </source>
</evidence>
<name>A0A6S6QR72_9HYPH</name>
<dbReference type="SUPFAM" id="SSF47090">
    <property type="entry name" value="PGBD-like"/>
    <property type="match status" value="1"/>
</dbReference>
<evidence type="ECO:0000256" key="6">
    <source>
        <dbReference type="ARBA" id="ARBA00023316"/>
    </source>
</evidence>
<dbReference type="GO" id="GO:0071972">
    <property type="term" value="F:peptidoglycan L,D-transpeptidase activity"/>
    <property type="evidence" value="ECO:0007669"/>
    <property type="project" value="TreeGrafter"/>
</dbReference>
<dbReference type="PANTHER" id="PTHR30582">
    <property type="entry name" value="L,D-TRANSPEPTIDASE"/>
    <property type="match status" value="1"/>
</dbReference>
<gene>
    <name evidence="10" type="ORF">IZ6_22840</name>
</gene>
<evidence type="ECO:0000256" key="8">
    <source>
        <dbReference type="SAM" id="SignalP"/>
    </source>
</evidence>
<evidence type="ECO:0000313" key="11">
    <source>
        <dbReference type="Proteomes" id="UP000515317"/>
    </source>
</evidence>
<dbReference type="GO" id="GO:0008360">
    <property type="term" value="P:regulation of cell shape"/>
    <property type="evidence" value="ECO:0007669"/>
    <property type="project" value="UniProtKB-UniRule"/>
</dbReference>
<keyword evidence="8" id="KW-0732">Signal</keyword>
<accession>A0A6S6QR72</accession>
<feature type="signal peptide" evidence="8">
    <location>
        <begin position="1"/>
        <end position="21"/>
    </location>
</feature>
<dbReference type="Gene3D" id="2.40.440.10">
    <property type="entry name" value="L,D-transpeptidase catalytic domain-like"/>
    <property type="match status" value="1"/>
</dbReference>
<dbReference type="PANTHER" id="PTHR30582:SF30">
    <property type="entry name" value="BLR4375 PROTEIN"/>
    <property type="match status" value="1"/>
</dbReference>
<keyword evidence="4 7" id="KW-0133">Cell shape</keyword>
<dbReference type="InterPro" id="IPR036366">
    <property type="entry name" value="PGBDSf"/>
</dbReference>
<dbReference type="Gene3D" id="1.10.101.10">
    <property type="entry name" value="PGBD-like superfamily/PGBD"/>
    <property type="match status" value="1"/>
</dbReference>
<feature type="active site" description="Proton donor/acceptor" evidence="7">
    <location>
        <position position="288"/>
    </location>
</feature>
<comment type="pathway">
    <text evidence="1 7">Cell wall biogenesis; peptidoglycan biosynthesis.</text>
</comment>
<dbReference type="GO" id="GO:0016740">
    <property type="term" value="F:transferase activity"/>
    <property type="evidence" value="ECO:0007669"/>
    <property type="project" value="UniProtKB-KW"/>
</dbReference>
<evidence type="ECO:0000259" key="9">
    <source>
        <dbReference type="PROSITE" id="PS52029"/>
    </source>
</evidence>
<evidence type="ECO:0000256" key="4">
    <source>
        <dbReference type="ARBA" id="ARBA00022960"/>
    </source>
</evidence>
<dbReference type="KEGG" id="tso:IZ6_22840"/>
<organism evidence="10 11">
    <name type="scientific">Terrihabitans soli</name>
    <dbReference type="NCBI Taxonomy" id="708113"/>
    <lineage>
        <taxon>Bacteria</taxon>
        <taxon>Pseudomonadati</taxon>
        <taxon>Pseudomonadota</taxon>
        <taxon>Alphaproteobacteria</taxon>
        <taxon>Hyphomicrobiales</taxon>
        <taxon>Terrihabitans</taxon>
    </lineage>
</organism>
<dbReference type="SUPFAM" id="SSF141523">
    <property type="entry name" value="L,D-transpeptidase catalytic domain-like"/>
    <property type="match status" value="1"/>
</dbReference>
<evidence type="ECO:0000313" key="10">
    <source>
        <dbReference type="EMBL" id="BCJ91549.1"/>
    </source>
</evidence>
<protein>
    <submittedName>
        <fullName evidence="10">Murein L,D-transpeptidase</fullName>
    </submittedName>
</protein>
<reference evidence="10 11" key="1">
    <citation type="submission" date="2020-08" db="EMBL/GenBank/DDBJ databases">
        <title>Genome sequence of Rhizobiales bacterium strain IZ6.</title>
        <authorList>
            <person name="Nakai R."/>
            <person name="Naganuma T."/>
        </authorList>
    </citation>
    <scope>NUCLEOTIDE SEQUENCE [LARGE SCALE GENOMIC DNA]</scope>
    <source>
        <strain evidence="10 11">IZ6</strain>
    </source>
</reference>
<feature type="chain" id="PRO_5027620290" evidence="8">
    <location>
        <begin position="22"/>
        <end position="329"/>
    </location>
</feature>
<dbReference type="AlphaFoldDB" id="A0A6S6QR72"/>
<dbReference type="InterPro" id="IPR038063">
    <property type="entry name" value="Transpep_catalytic_dom"/>
</dbReference>
<dbReference type="InterPro" id="IPR002477">
    <property type="entry name" value="Peptidoglycan-bd-like"/>
</dbReference>
<evidence type="ECO:0000256" key="7">
    <source>
        <dbReference type="PROSITE-ProRule" id="PRU01373"/>
    </source>
</evidence>
<dbReference type="Pfam" id="PF01471">
    <property type="entry name" value="PG_binding_1"/>
    <property type="match status" value="1"/>
</dbReference>
<dbReference type="Pfam" id="PF03734">
    <property type="entry name" value="YkuD"/>
    <property type="match status" value="1"/>
</dbReference>
<evidence type="ECO:0000256" key="3">
    <source>
        <dbReference type="ARBA" id="ARBA00022679"/>
    </source>
</evidence>
<dbReference type="InterPro" id="IPR005490">
    <property type="entry name" value="LD_TPept_cat_dom"/>
</dbReference>
<feature type="domain" description="L,D-TPase catalytic" evidence="9">
    <location>
        <begin position="193"/>
        <end position="328"/>
    </location>
</feature>
<dbReference type="InterPro" id="IPR036365">
    <property type="entry name" value="PGBD-like_sf"/>
</dbReference>